<dbReference type="OrthoDB" id="409173at2759"/>
<dbReference type="Proteomes" id="UP000278143">
    <property type="component" value="Unassembled WGS sequence"/>
</dbReference>
<dbReference type="PANTHER" id="PTHR11706:SF33">
    <property type="entry name" value="NATURAL RESISTANCE-ASSOCIATED MACROPHAGE PROTEIN 2"/>
    <property type="match status" value="1"/>
</dbReference>
<feature type="transmembrane region" description="Helical" evidence="7">
    <location>
        <begin position="158"/>
        <end position="183"/>
    </location>
</feature>
<evidence type="ECO:0000256" key="1">
    <source>
        <dbReference type="ARBA" id="ARBA00004141"/>
    </source>
</evidence>
<dbReference type="PRINTS" id="PR00447">
    <property type="entry name" value="NATRESASSCMP"/>
</dbReference>
<feature type="transmembrane region" description="Helical" evidence="7">
    <location>
        <begin position="316"/>
        <end position="334"/>
    </location>
</feature>
<dbReference type="Pfam" id="PF01566">
    <property type="entry name" value="Nramp"/>
    <property type="match status" value="2"/>
</dbReference>
<dbReference type="AlphaFoldDB" id="A0A4P9YXY5"/>
<evidence type="ECO:0000256" key="4">
    <source>
        <dbReference type="ARBA" id="ARBA00022989"/>
    </source>
</evidence>
<evidence type="ECO:0000256" key="6">
    <source>
        <dbReference type="SAM" id="MobiDB-lite"/>
    </source>
</evidence>
<dbReference type="InterPro" id="IPR001046">
    <property type="entry name" value="NRAMP_fam"/>
</dbReference>
<evidence type="ECO:0000256" key="2">
    <source>
        <dbReference type="ARBA" id="ARBA00022448"/>
    </source>
</evidence>
<evidence type="ECO:0000256" key="5">
    <source>
        <dbReference type="ARBA" id="ARBA00023136"/>
    </source>
</evidence>
<name>A0A4P9YXY5_9FUNG</name>
<comment type="subcellular location">
    <subcellularLocation>
        <location evidence="1">Membrane</location>
        <topology evidence="1">Multi-pass membrane protein</topology>
    </subcellularLocation>
</comment>
<dbReference type="GO" id="GO:0005384">
    <property type="term" value="F:manganese ion transmembrane transporter activity"/>
    <property type="evidence" value="ECO:0007669"/>
    <property type="project" value="TreeGrafter"/>
</dbReference>
<sequence length="681" mass="73134">MSSQNDPNHGASPAHHGHRTPNQLEMAAAASPPPNTVLHSGIFASSTFGSLSDTAPSSSPSRPDSHVAIVAAANVAASMSRSMSAISTRMSTDIVVIGNMAQPGSSFTPEQGLCLGYSTPASPAFSITFHTPVLTSPTCNVIHTPALSGASFQPASTFGYTLLPVLLVASISACLFQSMALRLGLVSGRDLAEMCRREFPAQLYWPIYIINELGVRALQLTQIISGAIALELLTGMPLSFGVCITSVAAFVLLLLYQSPRHRWSSHVAGGSLAILLVFAIGLCLSTMLWRTHSSIGEIMMAALPDGSLVQTRQGRLLIVMALIGTTAMPHNLFLHSHLAARQQSPERDPSTANQHRTNLVGIVPHESPCHDTGKRHTSPEAMEPPSTSEKQPGSIRPLIRRAIMHSTLALLLVFVCNILMLVLGGITFRGQHADEGRQAPLVRSMENANFYHVHRSMHVQFGASVAAVFAAILLAVALYGTLTTIMAGQVIMAGFGRWRCSPALRNLLTLLPVLLVAAATGRDGTTRLLLICHIILGVQLPFSILPLVWLTGKARVMRTTPTATRHSRSTKHLSPAVIVTSPEMTYRPCPSDAPSLPQFHKSVVDGSGHFYGRQSVALPHKVIFDQEEEMLRLQLEDSELNVTNTTATESAARQSSQIMQSYDMSANCHDDEPANALPLVM</sequence>
<accession>A0A4P9YXY5</accession>
<keyword evidence="2" id="KW-0813">Transport</keyword>
<keyword evidence="4 7" id="KW-1133">Transmembrane helix</keyword>
<feature type="transmembrane region" description="Helical" evidence="7">
    <location>
        <begin position="236"/>
        <end position="255"/>
    </location>
</feature>
<evidence type="ECO:0000256" key="7">
    <source>
        <dbReference type="SAM" id="Phobius"/>
    </source>
</evidence>
<keyword evidence="3 7" id="KW-0812">Transmembrane</keyword>
<dbReference type="NCBIfam" id="NF037982">
    <property type="entry name" value="Nramp_1"/>
    <property type="match status" value="1"/>
</dbReference>
<feature type="compositionally biased region" description="Basic and acidic residues" evidence="6">
    <location>
        <begin position="367"/>
        <end position="378"/>
    </location>
</feature>
<keyword evidence="9" id="KW-1185">Reference proteome</keyword>
<protein>
    <submittedName>
        <fullName evidence="8">Natural resistance-associated macrophage protein-domain-containing protein</fullName>
    </submittedName>
</protein>
<proteinExistence type="predicted"/>
<dbReference type="GO" id="GO:0034755">
    <property type="term" value="P:iron ion transmembrane transport"/>
    <property type="evidence" value="ECO:0007669"/>
    <property type="project" value="TreeGrafter"/>
</dbReference>
<feature type="transmembrane region" description="Helical" evidence="7">
    <location>
        <begin position="408"/>
        <end position="428"/>
    </location>
</feature>
<dbReference type="EMBL" id="KZ990250">
    <property type="protein sequence ID" value="RKP24392.1"/>
    <property type="molecule type" value="Genomic_DNA"/>
</dbReference>
<dbReference type="PANTHER" id="PTHR11706">
    <property type="entry name" value="SOLUTE CARRIER PROTEIN FAMILY 11 MEMBER"/>
    <property type="match status" value="1"/>
</dbReference>
<reference evidence="9" key="1">
    <citation type="journal article" date="2018" name="Nat. Microbiol.">
        <title>Leveraging single-cell genomics to expand the fungal tree of life.</title>
        <authorList>
            <person name="Ahrendt S.R."/>
            <person name="Quandt C.A."/>
            <person name="Ciobanu D."/>
            <person name="Clum A."/>
            <person name="Salamov A."/>
            <person name="Andreopoulos B."/>
            <person name="Cheng J.F."/>
            <person name="Woyke T."/>
            <person name="Pelin A."/>
            <person name="Henrissat B."/>
            <person name="Reynolds N.K."/>
            <person name="Benny G.L."/>
            <person name="Smith M.E."/>
            <person name="James T.Y."/>
            <person name="Grigoriev I.V."/>
        </authorList>
    </citation>
    <scope>NUCLEOTIDE SEQUENCE [LARGE SCALE GENOMIC DNA]</scope>
    <source>
        <strain evidence="9">Benny S71-1</strain>
    </source>
</reference>
<keyword evidence="5 7" id="KW-0472">Membrane</keyword>
<feature type="transmembrane region" description="Helical" evidence="7">
    <location>
        <begin position="528"/>
        <end position="550"/>
    </location>
</feature>
<dbReference type="GO" id="GO:0015086">
    <property type="term" value="F:cadmium ion transmembrane transporter activity"/>
    <property type="evidence" value="ECO:0007669"/>
    <property type="project" value="TreeGrafter"/>
</dbReference>
<evidence type="ECO:0000313" key="9">
    <source>
        <dbReference type="Proteomes" id="UP000278143"/>
    </source>
</evidence>
<feature type="transmembrane region" description="Helical" evidence="7">
    <location>
        <begin position="503"/>
        <end position="522"/>
    </location>
</feature>
<dbReference type="GO" id="GO:0005886">
    <property type="term" value="C:plasma membrane"/>
    <property type="evidence" value="ECO:0007669"/>
    <property type="project" value="TreeGrafter"/>
</dbReference>
<evidence type="ECO:0000256" key="3">
    <source>
        <dbReference type="ARBA" id="ARBA00022692"/>
    </source>
</evidence>
<evidence type="ECO:0000313" key="8">
    <source>
        <dbReference type="EMBL" id="RKP24392.1"/>
    </source>
</evidence>
<organism evidence="8 9">
    <name type="scientific">Syncephalis pseudoplumigaleata</name>
    <dbReference type="NCBI Taxonomy" id="1712513"/>
    <lineage>
        <taxon>Eukaryota</taxon>
        <taxon>Fungi</taxon>
        <taxon>Fungi incertae sedis</taxon>
        <taxon>Zoopagomycota</taxon>
        <taxon>Zoopagomycotina</taxon>
        <taxon>Zoopagomycetes</taxon>
        <taxon>Zoopagales</taxon>
        <taxon>Piptocephalidaceae</taxon>
        <taxon>Syncephalis</taxon>
    </lineage>
</organism>
<feature type="transmembrane region" description="Helical" evidence="7">
    <location>
        <begin position="267"/>
        <end position="289"/>
    </location>
</feature>
<feature type="transmembrane region" description="Helical" evidence="7">
    <location>
        <begin position="461"/>
        <end position="482"/>
    </location>
</feature>
<gene>
    <name evidence="8" type="ORF">SYNPS1DRAFT_23516</name>
</gene>
<feature type="region of interest" description="Disordered" evidence="6">
    <location>
        <begin position="363"/>
        <end position="393"/>
    </location>
</feature>